<dbReference type="OrthoDB" id="256352at2"/>
<reference evidence="4 5" key="1">
    <citation type="submission" date="2019-02" db="EMBL/GenBank/DDBJ databases">
        <title>Deep-cultivation of Planctomycetes and their phenomic and genomic characterization uncovers novel biology.</title>
        <authorList>
            <person name="Wiegand S."/>
            <person name="Jogler M."/>
            <person name="Boedeker C."/>
            <person name="Pinto D."/>
            <person name="Vollmers J."/>
            <person name="Rivas-Marin E."/>
            <person name="Kohn T."/>
            <person name="Peeters S.H."/>
            <person name="Heuer A."/>
            <person name="Rast P."/>
            <person name="Oberbeckmann S."/>
            <person name="Bunk B."/>
            <person name="Jeske O."/>
            <person name="Meyerdierks A."/>
            <person name="Storesund J.E."/>
            <person name="Kallscheuer N."/>
            <person name="Luecker S."/>
            <person name="Lage O.M."/>
            <person name="Pohl T."/>
            <person name="Merkel B.J."/>
            <person name="Hornburger P."/>
            <person name="Mueller R.-W."/>
            <person name="Bruemmer F."/>
            <person name="Labrenz M."/>
            <person name="Spormann A.M."/>
            <person name="Op Den Camp H."/>
            <person name="Overmann J."/>
            <person name="Amann R."/>
            <person name="Jetten M.S.M."/>
            <person name="Mascher T."/>
            <person name="Medema M.H."/>
            <person name="Devos D.P."/>
            <person name="Kaster A.-K."/>
            <person name="Ovreas L."/>
            <person name="Rohde M."/>
            <person name="Galperin M.Y."/>
            <person name="Jogler C."/>
        </authorList>
    </citation>
    <scope>NUCLEOTIDE SEQUENCE [LARGE SCALE GENOMIC DNA]</scope>
    <source>
        <strain evidence="4 5">CA85</strain>
    </source>
</reference>
<dbReference type="SUPFAM" id="SSF49464">
    <property type="entry name" value="Carboxypeptidase regulatory domain-like"/>
    <property type="match status" value="2"/>
</dbReference>
<dbReference type="AlphaFoldDB" id="A0A5C5XUV8"/>
<keyword evidence="2" id="KW-0812">Transmembrane</keyword>
<dbReference type="InterPro" id="IPR008969">
    <property type="entry name" value="CarboxyPept-like_regulatory"/>
</dbReference>
<evidence type="ECO:0000313" key="5">
    <source>
        <dbReference type="Proteomes" id="UP000318053"/>
    </source>
</evidence>
<name>A0A5C5XUV8_9BACT</name>
<protein>
    <submittedName>
        <fullName evidence="4">BlaR1 peptidase M56</fullName>
    </submittedName>
</protein>
<feature type="domain" description="Peptidase M56" evidence="3">
    <location>
        <begin position="167"/>
        <end position="361"/>
    </location>
</feature>
<dbReference type="CDD" id="cd07341">
    <property type="entry name" value="M56_BlaR1_MecR1_like"/>
    <property type="match status" value="1"/>
</dbReference>
<feature type="transmembrane region" description="Helical" evidence="2">
    <location>
        <begin position="12"/>
        <end position="34"/>
    </location>
</feature>
<feature type="transmembrane region" description="Helical" evidence="2">
    <location>
        <begin position="377"/>
        <end position="396"/>
    </location>
</feature>
<dbReference type="Proteomes" id="UP000318053">
    <property type="component" value="Unassembled WGS sequence"/>
</dbReference>
<dbReference type="InterPro" id="IPR052173">
    <property type="entry name" value="Beta-lactam_resp_regulator"/>
</dbReference>
<feature type="region of interest" description="Disordered" evidence="1">
    <location>
        <begin position="401"/>
        <end position="430"/>
    </location>
</feature>
<keyword evidence="2" id="KW-1133">Transmembrane helix</keyword>
<dbReference type="Gene3D" id="3.30.2010.10">
    <property type="entry name" value="Metalloproteases ('zincins'), catalytic domain"/>
    <property type="match status" value="1"/>
</dbReference>
<proteinExistence type="predicted"/>
<dbReference type="Pfam" id="PF05569">
    <property type="entry name" value="Peptidase_M56"/>
    <property type="match status" value="1"/>
</dbReference>
<dbReference type="EMBL" id="SJPK01000005">
    <property type="protein sequence ID" value="TWT66694.1"/>
    <property type="molecule type" value="Genomic_DNA"/>
</dbReference>
<feature type="transmembrane region" description="Helical" evidence="2">
    <location>
        <begin position="164"/>
        <end position="185"/>
    </location>
</feature>
<evidence type="ECO:0000256" key="1">
    <source>
        <dbReference type="SAM" id="MobiDB-lite"/>
    </source>
</evidence>
<dbReference type="RefSeq" id="WP_146391739.1">
    <property type="nucleotide sequence ID" value="NZ_SJPK01000005.1"/>
</dbReference>
<keyword evidence="5" id="KW-1185">Reference proteome</keyword>
<feature type="transmembrane region" description="Helical" evidence="2">
    <location>
        <begin position="46"/>
        <end position="64"/>
    </location>
</feature>
<evidence type="ECO:0000259" key="3">
    <source>
        <dbReference type="Pfam" id="PF05569"/>
    </source>
</evidence>
<dbReference type="PANTHER" id="PTHR34978:SF3">
    <property type="entry name" value="SLR0241 PROTEIN"/>
    <property type="match status" value="1"/>
</dbReference>
<dbReference type="Gene3D" id="2.60.40.1120">
    <property type="entry name" value="Carboxypeptidase-like, regulatory domain"/>
    <property type="match status" value="1"/>
</dbReference>
<keyword evidence="2" id="KW-0472">Membrane</keyword>
<feature type="compositionally biased region" description="Low complexity" evidence="1">
    <location>
        <begin position="401"/>
        <end position="417"/>
    </location>
</feature>
<sequence>MSVSIWIESVWQIGMLYAVQSTILILGVMAVARLGRMRDAAVLSMIYRFTMVAVVVSPIVTVGMKQAEIDGWWPATASLKASAEASVSYSTPVIPMPNDFASTGDVRPQGIGNDLMLNKPVVLAAADSLPVSDVPPSELAHAEAAVETKASETSDAGARSNPGAFFVCKTIAVAAWLVVSLALLIRHGRAFLALRRSLKRSVPASSEIQALCDQMASNLQVNSPQVVCSPYFESPFLSGVWSPVIHLCSDDVGMMEASDDGEVRDVLAHELAHLKRHDLIVRMVNHAVLSLLFFQPLLWRLVDWIEGTAEDVCDDFVLELGAARQSYASRLVDLAERCDFPLGSAVGIASGNSTLQHRVQRIMEDGRRLSMRAGTTAVLSAATISTAAILVAGLMFTPTTITAGGPPTESSTPQPESDVSLPPTSDDQAETDLPAVAESTAKVPLGIIRGTILGSNGPLSNANVYWWRSRAYDDNPMKPVQVTTDANGKFELKRTAPDPGQVGIWDMREDMVVRAEGHAFERTNPRKFGAAISMDPDWPGMKSPPPAPTEPFYLMPQGPTVAGRLVDIEGQPIDDARVRIRWFSKRRGRQQSGLLDLFITREPESDTEEDLIRDVHSLVNSIEHVPLRDALPMATTNAEGRFELRELPADCFFELLVEHKGFESTTLVVRNDGGEEVVTVPRKKGFDQNPPTKLYPRKFEAVIGPSSIVMGTVTDADTGLPISGAVVKTNFVNNQRLTSTRERQHWMTRTNAQGKFQIDGLPAGDGNRLIVHGPRDEPYISVTSVASESTGMPKGRTYQVDFQLKRGLWAEGKVFEAETDEPFQGTITYYWFRNRDLENTYPGKIRAYIDGQNYTDADGNYRVPVLPTAGVIAFSTGNRDHARMNSYSRGYGEIEIAKYRSPDGSFPYYDTAPSYLHPTNYNRLALVDPKSDEQVAKVDLPLSKAKPITVTILNPDGNPATQELELYGGNERWGWQDKQPQDFVVEDLLPNERRKVFAFDRSRGLIGGTIVEHGEGKRFEIQLSAAGRAHGRLVDADGEPLSGVEMMIEHGDFRRDDETATWARVEGKRYMPSEIVPDDEGRFEVLGLSPEWKYSARVSRGNRMIGRVFRSLVIKPGEDRDLGDIVIDASQD</sequence>
<evidence type="ECO:0000256" key="2">
    <source>
        <dbReference type="SAM" id="Phobius"/>
    </source>
</evidence>
<dbReference type="PANTHER" id="PTHR34978">
    <property type="entry name" value="POSSIBLE SENSOR-TRANSDUCER PROTEIN BLAR"/>
    <property type="match status" value="1"/>
</dbReference>
<dbReference type="InterPro" id="IPR008756">
    <property type="entry name" value="Peptidase_M56"/>
</dbReference>
<gene>
    <name evidence="4" type="ORF">CA85_27910</name>
</gene>
<evidence type="ECO:0000313" key="4">
    <source>
        <dbReference type="EMBL" id="TWT66694.1"/>
    </source>
</evidence>
<organism evidence="4 5">
    <name type="scientific">Allorhodopirellula solitaria</name>
    <dbReference type="NCBI Taxonomy" id="2527987"/>
    <lineage>
        <taxon>Bacteria</taxon>
        <taxon>Pseudomonadati</taxon>
        <taxon>Planctomycetota</taxon>
        <taxon>Planctomycetia</taxon>
        <taxon>Pirellulales</taxon>
        <taxon>Pirellulaceae</taxon>
        <taxon>Allorhodopirellula</taxon>
    </lineage>
</organism>
<comment type="caution">
    <text evidence="4">The sequence shown here is derived from an EMBL/GenBank/DDBJ whole genome shotgun (WGS) entry which is preliminary data.</text>
</comment>
<accession>A0A5C5XUV8</accession>